<evidence type="ECO:0000256" key="1">
    <source>
        <dbReference type="SAM" id="MobiDB-lite"/>
    </source>
</evidence>
<dbReference type="HOGENOM" id="CLU_843611_0_0_2"/>
<sequence>MYGNLGTPLRESRVIARNGVELLAGGRLSIYEMSGDDRDSGGKLSNRFDSVLRYRSKRDLVMDITPGMNANNDTDGESESEKVKAQDTGTNADADAGVITGTDVTPTVARESTSDDNNAHCFDQPRLRRLRSDGGDPSIRPPADREEPVGEPVVRSDPAITGQRAREAVEFDPTDPASIESAAQTVRAFSENTVGADDNVYILRGAAACAALVRGVGSYKQAVERAGGDVSISFVRKWARVHDLPQAIRRHVAQGDIAPTAAKHIARVSGLDRLDLAWAVIDADLTVREVRRIASEVDDETTAAKALAERGITVGSIEVSLPIPLYRELRRRASVENCPPGQIVSNALEDAFETE</sequence>
<evidence type="ECO:0000259" key="2">
    <source>
        <dbReference type="Pfam" id="PF23433"/>
    </source>
</evidence>
<evidence type="ECO:0000313" key="3">
    <source>
        <dbReference type="EMBL" id="ERG90303.1"/>
    </source>
</evidence>
<dbReference type="Gene3D" id="1.10.10.2830">
    <property type="match status" value="1"/>
</dbReference>
<dbReference type="STRING" id="1238424.J07HQW1_00322"/>
<evidence type="ECO:0000313" key="4">
    <source>
        <dbReference type="Proteomes" id="UP000030649"/>
    </source>
</evidence>
<feature type="region of interest" description="Disordered" evidence="1">
    <location>
        <begin position="64"/>
        <end position="155"/>
    </location>
</feature>
<name>U1N1T1_9EURY</name>
<dbReference type="Pfam" id="PF23433">
    <property type="entry name" value="DUF7119"/>
    <property type="match status" value="1"/>
</dbReference>
<dbReference type="Proteomes" id="UP000030649">
    <property type="component" value="Unassembled WGS sequence"/>
</dbReference>
<proteinExistence type="predicted"/>
<feature type="compositionally biased region" description="Basic and acidic residues" evidence="1">
    <location>
        <begin position="123"/>
        <end position="134"/>
    </location>
</feature>
<feature type="domain" description="DUF7119" evidence="2">
    <location>
        <begin position="172"/>
        <end position="312"/>
    </location>
</feature>
<accession>U1N1T1</accession>
<dbReference type="InterPro" id="IPR055543">
    <property type="entry name" value="DUF7119"/>
</dbReference>
<dbReference type="AlphaFoldDB" id="U1N1T1"/>
<gene>
    <name evidence="3" type="ORF">J07HQW1_00322</name>
</gene>
<protein>
    <recommendedName>
        <fullName evidence="2">DUF7119 domain-containing protein</fullName>
    </recommendedName>
</protein>
<dbReference type="SUPFAM" id="SSF109709">
    <property type="entry name" value="KorB DNA-binding domain-like"/>
    <property type="match status" value="1"/>
</dbReference>
<organism evidence="3 4">
    <name type="scientific">Haloquadratum walsbyi J07HQW1</name>
    <dbReference type="NCBI Taxonomy" id="1238424"/>
    <lineage>
        <taxon>Archaea</taxon>
        <taxon>Methanobacteriati</taxon>
        <taxon>Methanobacteriota</taxon>
        <taxon>Stenosarchaea group</taxon>
        <taxon>Halobacteria</taxon>
        <taxon>Halobacteriales</taxon>
        <taxon>Haloferacaceae</taxon>
        <taxon>Haloquadratum</taxon>
    </lineage>
</organism>
<reference evidence="3 4" key="1">
    <citation type="journal article" date="2013" name="PLoS ONE">
        <title>Assembly-driven community genomics of a hypersaline microbial ecosystem.</title>
        <authorList>
            <person name="Podell S."/>
            <person name="Ugalde J.A."/>
            <person name="Narasingarao P."/>
            <person name="Banfield J.F."/>
            <person name="Heidelberg K.B."/>
            <person name="Allen E.E."/>
        </authorList>
    </citation>
    <scope>NUCLEOTIDE SEQUENCE [LARGE SCALE GENOMIC DNA]</scope>
    <source>
        <strain evidence="4">J07HQW1</strain>
    </source>
</reference>
<dbReference type="EMBL" id="KE356560">
    <property type="protein sequence ID" value="ERG90303.1"/>
    <property type="molecule type" value="Genomic_DNA"/>
</dbReference>